<dbReference type="EMBL" id="JARBDR010000141">
    <property type="protein sequence ID" value="KAJ8319789.1"/>
    <property type="molecule type" value="Genomic_DNA"/>
</dbReference>
<feature type="region of interest" description="Disordered" evidence="11">
    <location>
        <begin position="426"/>
        <end position="501"/>
    </location>
</feature>
<evidence type="ECO:0000259" key="12">
    <source>
        <dbReference type="PROSITE" id="PS50114"/>
    </source>
</evidence>
<feature type="compositionally biased region" description="Polar residues" evidence="11">
    <location>
        <begin position="471"/>
        <end position="481"/>
    </location>
</feature>
<keyword evidence="9" id="KW-0862">Zinc</keyword>
<evidence type="ECO:0000313" key="14">
    <source>
        <dbReference type="Proteomes" id="UP001217089"/>
    </source>
</evidence>
<feature type="compositionally biased region" description="Basic and acidic residues" evidence="11">
    <location>
        <begin position="455"/>
        <end position="465"/>
    </location>
</feature>
<feature type="region of interest" description="Disordered" evidence="11">
    <location>
        <begin position="75"/>
        <end position="271"/>
    </location>
</feature>
<feature type="compositionally biased region" description="Low complexity" evidence="11">
    <location>
        <begin position="145"/>
        <end position="155"/>
    </location>
</feature>
<keyword evidence="8" id="KW-0539">Nucleus</keyword>
<dbReference type="SUPFAM" id="SSF57716">
    <property type="entry name" value="Glucocorticoid receptor-like (DNA-binding domain)"/>
    <property type="match status" value="1"/>
</dbReference>
<feature type="compositionally biased region" description="Polar residues" evidence="11">
    <location>
        <begin position="438"/>
        <end position="454"/>
    </location>
</feature>
<accession>A0ABQ9FR83</accession>
<feature type="compositionally biased region" description="Low complexity" evidence="11">
    <location>
        <begin position="203"/>
        <end position="213"/>
    </location>
</feature>
<dbReference type="InterPro" id="IPR000679">
    <property type="entry name" value="Znf_GATA"/>
</dbReference>
<evidence type="ECO:0000256" key="4">
    <source>
        <dbReference type="ARBA" id="ARBA00022843"/>
    </source>
</evidence>
<feature type="domain" description="GATA-type" evidence="12">
    <location>
        <begin position="34"/>
        <end position="83"/>
    </location>
</feature>
<evidence type="ECO:0000256" key="3">
    <source>
        <dbReference type="ARBA" id="ARBA00022553"/>
    </source>
</evidence>
<dbReference type="Proteomes" id="UP001217089">
    <property type="component" value="Unassembled WGS sequence"/>
</dbReference>
<dbReference type="CDD" id="cd00202">
    <property type="entry name" value="ZnF_GATA"/>
    <property type="match status" value="1"/>
</dbReference>
<keyword evidence="3" id="KW-0597">Phosphoprotein</keyword>
<dbReference type="InterPro" id="IPR002951">
    <property type="entry name" value="Atrophin-like"/>
</dbReference>
<evidence type="ECO:0000256" key="2">
    <source>
        <dbReference type="ARBA" id="ARBA00022499"/>
    </source>
</evidence>
<gene>
    <name evidence="13" type="ORF">KUTeg_001376</name>
</gene>
<dbReference type="Pfam" id="PF03154">
    <property type="entry name" value="Atrophin-1"/>
    <property type="match status" value="2"/>
</dbReference>
<evidence type="ECO:0000256" key="10">
    <source>
        <dbReference type="SAM" id="Coils"/>
    </source>
</evidence>
<protein>
    <recommendedName>
        <fullName evidence="12">GATA-type domain-containing protein</fullName>
    </recommendedName>
</protein>
<keyword evidence="7" id="KW-0804">Transcription</keyword>
<evidence type="ECO:0000256" key="1">
    <source>
        <dbReference type="ARBA" id="ARBA00004123"/>
    </source>
</evidence>
<keyword evidence="2" id="KW-1017">Isopeptide bond</keyword>
<feature type="coiled-coil region" evidence="10">
    <location>
        <begin position="551"/>
        <end position="578"/>
    </location>
</feature>
<reference evidence="13 14" key="1">
    <citation type="submission" date="2022-12" db="EMBL/GenBank/DDBJ databases">
        <title>Chromosome-level genome of Tegillarca granosa.</title>
        <authorList>
            <person name="Kim J."/>
        </authorList>
    </citation>
    <scope>NUCLEOTIDE SEQUENCE [LARGE SCALE GENOMIC DNA]</scope>
    <source>
        <strain evidence="13">Teg-2019</strain>
        <tissue evidence="13">Adductor muscle</tissue>
    </source>
</reference>
<sequence length="906" mass="100318">MKFRDSVVSFIFAVDVSSASECSEDSDDSTASRELTGYSCRHCFTTVSKDWHHAGKDKGLRCTECRLFFKRHGEERPLDSPKETSPFLFKPVKEEESVNGKQNMRTRQNREPKNADNPVKGQKRQLNSDTEDKLSKKKKAEDDLSSSSQPSTPRSVVETTDFKTAATKPPAVTQEVVPEVDAKVKVEPQSQVQSEKPASPPTQQKQQQDQQQQPHLHSKTPPPPPEDKTDVKVLPDVCNKTNSDNSVIQKSNQSQLNNPLSAASVGKQDSSVVDMKLTDSFKKGPVTPELKSLPPAPTSMMDLKPSVPLLISDSKPSLPLEIKTEPLSSLSDYRMSTSSSSSLVSPAVCVSDKIDSNIKLERTECVEIESEDDSNERGGTLTPGPEPTRCNIQIHKSKSAIFMKVLNRGENNSCCRSDLIFKPLPDSKLAQKRPVPGTTPSSVPQRGPSSTTPVKTEDKVAKKPDTPPPNSTADAQITSAIGSGPHSHFDRHPPRSYPDTPALRQLSEYAKPHVMGQEPGQGNPYGGLPPHLAADPFLNYRLSSIYPPGSRERLELELERDKRERDAREREIREHEIRQMEMREKLKAELEMKPPGLERLIPPGANPLDPHWLDLQRRFGYPPTGGPGALVPSNPGTSGSSHIPGVYPPTSLASDLMQRERERLERLGIPPVHFMPSAEMMYTNAVERLNAERLHAERMALAGDPVARLQLRNLGEFGHTHTHSHSHTHLHLHQPDQPTPIHPLIPPHLLPPQPADILHSDQMTGRMIYQIYTQRLTNEQIYMQRVTNDVLLRSKHDRSLLDPASHLVYQFSRADPMAAPAIGGSSNPNGTTPGVGGPHLSLAAGMPPHPLLASREQELLQNDLYRRACADPALAHQLSAQAAHHEAFQRQMALERERFGPGHLPH</sequence>
<evidence type="ECO:0000256" key="6">
    <source>
        <dbReference type="ARBA" id="ARBA00023015"/>
    </source>
</evidence>
<dbReference type="PANTHER" id="PTHR13859">
    <property type="entry name" value="ATROPHIN-RELATED"/>
    <property type="match status" value="1"/>
</dbReference>
<comment type="caution">
    <text evidence="13">The sequence shown here is derived from an EMBL/GenBank/DDBJ whole genome shotgun (WGS) entry which is preliminary data.</text>
</comment>
<dbReference type="SMART" id="SM00401">
    <property type="entry name" value="ZnF_GATA"/>
    <property type="match status" value="1"/>
</dbReference>
<keyword evidence="10" id="KW-0175">Coiled coil</keyword>
<keyword evidence="6" id="KW-0805">Transcription regulation</keyword>
<evidence type="ECO:0000256" key="9">
    <source>
        <dbReference type="PROSITE-ProRule" id="PRU00094"/>
    </source>
</evidence>
<organism evidence="13 14">
    <name type="scientific">Tegillarca granosa</name>
    <name type="common">Malaysian cockle</name>
    <name type="synonym">Anadara granosa</name>
    <dbReference type="NCBI Taxonomy" id="220873"/>
    <lineage>
        <taxon>Eukaryota</taxon>
        <taxon>Metazoa</taxon>
        <taxon>Spiralia</taxon>
        <taxon>Lophotrochozoa</taxon>
        <taxon>Mollusca</taxon>
        <taxon>Bivalvia</taxon>
        <taxon>Autobranchia</taxon>
        <taxon>Pteriomorphia</taxon>
        <taxon>Arcoida</taxon>
        <taxon>Arcoidea</taxon>
        <taxon>Arcidae</taxon>
        <taxon>Tegillarca</taxon>
    </lineage>
</organism>
<dbReference type="PANTHER" id="PTHR13859:SF11">
    <property type="entry name" value="GRUNGE, ISOFORM J"/>
    <property type="match status" value="1"/>
</dbReference>
<keyword evidence="14" id="KW-1185">Reference proteome</keyword>
<comment type="subcellular location">
    <subcellularLocation>
        <location evidence="1">Nucleus</location>
    </subcellularLocation>
</comment>
<feature type="region of interest" description="Disordered" evidence="11">
    <location>
        <begin position="368"/>
        <end position="390"/>
    </location>
</feature>
<name>A0ABQ9FR83_TEGGR</name>
<dbReference type="Gene3D" id="3.30.50.10">
    <property type="entry name" value="Erythroid Transcription Factor GATA-1, subunit A"/>
    <property type="match status" value="1"/>
</dbReference>
<keyword evidence="9" id="KW-0863">Zinc-finger</keyword>
<feature type="compositionally biased region" description="Basic and acidic residues" evidence="11">
    <location>
        <begin position="130"/>
        <end position="142"/>
    </location>
</feature>
<evidence type="ECO:0000256" key="8">
    <source>
        <dbReference type="ARBA" id="ARBA00023242"/>
    </source>
</evidence>
<dbReference type="PROSITE" id="PS50114">
    <property type="entry name" value="GATA_ZN_FINGER_2"/>
    <property type="match status" value="1"/>
</dbReference>
<keyword evidence="9" id="KW-0479">Metal-binding</keyword>
<keyword evidence="5" id="KW-0007">Acetylation</keyword>
<keyword evidence="4" id="KW-0832">Ubl conjugation</keyword>
<proteinExistence type="predicted"/>
<dbReference type="InterPro" id="IPR013088">
    <property type="entry name" value="Znf_NHR/GATA"/>
</dbReference>
<evidence type="ECO:0000256" key="11">
    <source>
        <dbReference type="SAM" id="MobiDB-lite"/>
    </source>
</evidence>
<evidence type="ECO:0000256" key="5">
    <source>
        <dbReference type="ARBA" id="ARBA00022990"/>
    </source>
</evidence>
<evidence type="ECO:0000313" key="13">
    <source>
        <dbReference type="EMBL" id="KAJ8319789.1"/>
    </source>
</evidence>
<feature type="compositionally biased region" description="Polar residues" evidence="11">
    <location>
        <begin position="239"/>
        <end position="271"/>
    </location>
</feature>
<evidence type="ECO:0000256" key="7">
    <source>
        <dbReference type="ARBA" id="ARBA00023163"/>
    </source>
</evidence>